<name>A0A7W0DS79_9ACTN</name>
<dbReference type="Proteomes" id="UP000545761">
    <property type="component" value="Unassembled WGS sequence"/>
</dbReference>
<evidence type="ECO:0000256" key="1">
    <source>
        <dbReference type="ARBA" id="ARBA00022649"/>
    </source>
</evidence>
<evidence type="ECO:0000313" key="2">
    <source>
        <dbReference type="EMBL" id="MBA2949860.1"/>
    </source>
</evidence>
<keyword evidence="1" id="KW-1277">Toxin-antitoxin system</keyword>
<comment type="caution">
    <text evidence="2">The sequence shown here is derived from an EMBL/GenBank/DDBJ whole genome shotgun (WGS) entry which is preliminary data.</text>
</comment>
<dbReference type="InterPro" id="IPR035093">
    <property type="entry name" value="RelE/ParE_toxin_dom_sf"/>
</dbReference>
<gene>
    <name evidence="2" type="ORF">H1D24_29635</name>
</gene>
<protein>
    <submittedName>
        <fullName evidence="2">Type II toxin-antitoxin system RelE/ParE family toxin</fullName>
    </submittedName>
</protein>
<dbReference type="SUPFAM" id="SSF143011">
    <property type="entry name" value="RelE-like"/>
    <property type="match status" value="1"/>
</dbReference>
<dbReference type="AlphaFoldDB" id="A0A7W0DS79"/>
<dbReference type="InterPro" id="IPR007712">
    <property type="entry name" value="RelE/ParE_toxin"/>
</dbReference>
<sequence length="84" mass="9559">MSYLVHWDEPALDTAAKFLVDDPDGLRRVFEATDLLASDPRPPGTVELGSRDLRRMRVGQYRVMYEIIESTVTVMVLHLGRKKG</sequence>
<dbReference type="Gene3D" id="3.30.2310.20">
    <property type="entry name" value="RelE-like"/>
    <property type="match status" value="1"/>
</dbReference>
<reference evidence="2 3" key="1">
    <citation type="submission" date="2020-07" db="EMBL/GenBank/DDBJ databases">
        <title>Streptomyces isolated from Indian soil.</title>
        <authorList>
            <person name="Mandal S."/>
            <person name="Maiti P.K."/>
        </authorList>
    </citation>
    <scope>NUCLEOTIDE SEQUENCE [LARGE SCALE GENOMIC DNA]</scope>
    <source>
        <strain evidence="2 3">PSKA28</strain>
    </source>
</reference>
<dbReference type="EMBL" id="JACEHE010000022">
    <property type="protein sequence ID" value="MBA2949860.1"/>
    <property type="molecule type" value="Genomic_DNA"/>
</dbReference>
<accession>A0A7W0DS79</accession>
<dbReference type="Pfam" id="PF05016">
    <property type="entry name" value="ParE_toxin"/>
    <property type="match status" value="1"/>
</dbReference>
<dbReference type="RefSeq" id="WP_181660794.1">
    <property type="nucleotide sequence ID" value="NZ_JACEHE010000022.1"/>
</dbReference>
<organism evidence="2 3">
    <name type="scientific">Streptomyces himalayensis subsp. himalayensis</name>
    <dbReference type="NCBI Taxonomy" id="2756131"/>
    <lineage>
        <taxon>Bacteria</taxon>
        <taxon>Bacillati</taxon>
        <taxon>Actinomycetota</taxon>
        <taxon>Actinomycetes</taxon>
        <taxon>Kitasatosporales</taxon>
        <taxon>Streptomycetaceae</taxon>
        <taxon>Streptomyces</taxon>
        <taxon>Streptomyces himalayensis</taxon>
    </lineage>
</organism>
<proteinExistence type="predicted"/>
<evidence type="ECO:0000313" key="3">
    <source>
        <dbReference type="Proteomes" id="UP000545761"/>
    </source>
</evidence>